<gene>
    <name evidence="3" type="ORF">KC19_3G141000</name>
</gene>
<dbReference type="InterPro" id="IPR000073">
    <property type="entry name" value="AB_hydrolase_1"/>
</dbReference>
<dbReference type="AlphaFoldDB" id="A0A8T0IKE5"/>
<feature type="domain" description="AB hydrolase-1" evidence="2">
    <location>
        <begin position="98"/>
        <end position="354"/>
    </location>
</feature>
<protein>
    <recommendedName>
        <fullName evidence="2">AB hydrolase-1 domain-containing protein</fullName>
    </recommendedName>
</protein>
<keyword evidence="4" id="KW-1185">Reference proteome</keyword>
<dbReference type="Pfam" id="PF00561">
    <property type="entry name" value="Abhydrolase_1"/>
    <property type="match status" value="1"/>
</dbReference>
<name>A0A8T0IKE5_CERPU</name>
<evidence type="ECO:0000313" key="3">
    <source>
        <dbReference type="EMBL" id="KAG0583495.1"/>
    </source>
</evidence>
<dbReference type="InterPro" id="IPR029058">
    <property type="entry name" value="AB_hydrolase_fold"/>
</dbReference>
<evidence type="ECO:0000259" key="2">
    <source>
        <dbReference type="Pfam" id="PF00561"/>
    </source>
</evidence>
<organism evidence="3 4">
    <name type="scientific">Ceratodon purpureus</name>
    <name type="common">Fire moss</name>
    <name type="synonym">Dicranum purpureum</name>
    <dbReference type="NCBI Taxonomy" id="3225"/>
    <lineage>
        <taxon>Eukaryota</taxon>
        <taxon>Viridiplantae</taxon>
        <taxon>Streptophyta</taxon>
        <taxon>Embryophyta</taxon>
        <taxon>Bryophyta</taxon>
        <taxon>Bryophytina</taxon>
        <taxon>Bryopsida</taxon>
        <taxon>Dicranidae</taxon>
        <taxon>Pseudoditrichales</taxon>
        <taxon>Ditrichaceae</taxon>
        <taxon>Ceratodon</taxon>
    </lineage>
</organism>
<dbReference type="PANTHER" id="PTHR45763">
    <property type="entry name" value="HYDROLASE, ALPHA/BETA FOLD FAMILY PROTEIN, EXPRESSED-RELATED"/>
    <property type="match status" value="1"/>
</dbReference>
<feature type="region of interest" description="Disordered" evidence="1">
    <location>
        <begin position="1"/>
        <end position="27"/>
    </location>
</feature>
<evidence type="ECO:0000313" key="4">
    <source>
        <dbReference type="Proteomes" id="UP000822688"/>
    </source>
</evidence>
<proteinExistence type="predicted"/>
<evidence type="ECO:0000256" key="1">
    <source>
        <dbReference type="SAM" id="MobiDB-lite"/>
    </source>
</evidence>
<dbReference type="EMBL" id="CM026423">
    <property type="protein sequence ID" value="KAG0583495.1"/>
    <property type="molecule type" value="Genomic_DNA"/>
</dbReference>
<accession>A0A8T0IKE5</accession>
<reference evidence="3" key="1">
    <citation type="submission" date="2020-06" db="EMBL/GenBank/DDBJ databases">
        <title>WGS assembly of Ceratodon purpureus strain R40.</title>
        <authorList>
            <person name="Carey S.B."/>
            <person name="Jenkins J."/>
            <person name="Shu S."/>
            <person name="Lovell J.T."/>
            <person name="Sreedasyam A."/>
            <person name="Maumus F."/>
            <person name="Tiley G.P."/>
            <person name="Fernandez-Pozo N."/>
            <person name="Barry K."/>
            <person name="Chen C."/>
            <person name="Wang M."/>
            <person name="Lipzen A."/>
            <person name="Daum C."/>
            <person name="Saski C.A."/>
            <person name="Payton A.C."/>
            <person name="Mcbreen J.C."/>
            <person name="Conrad R.E."/>
            <person name="Kollar L.M."/>
            <person name="Olsson S."/>
            <person name="Huttunen S."/>
            <person name="Landis J.B."/>
            <person name="Wickett N.J."/>
            <person name="Johnson M.G."/>
            <person name="Rensing S.A."/>
            <person name="Grimwood J."/>
            <person name="Schmutz J."/>
            <person name="Mcdaniel S.F."/>
        </authorList>
    </citation>
    <scope>NUCLEOTIDE SEQUENCE</scope>
    <source>
        <strain evidence="3">R40</strain>
    </source>
</reference>
<dbReference type="Proteomes" id="UP000822688">
    <property type="component" value="Chromosome 3"/>
</dbReference>
<dbReference type="Gene3D" id="3.40.50.1820">
    <property type="entry name" value="alpha/beta hydrolase"/>
    <property type="match status" value="1"/>
</dbReference>
<dbReference type="SUPFAM" id="SSF53474">
    <property type="entry name" value="alpha/beta-Hydrolases"/>
    <property type="match status" value="1"/>
</dbReference>
<dbReference type="PANTHER" id="PTHR45763:SF51">
    <property type="entry name" value="ALPHA_BETA-HYDROLASES SUPERFAMILY PROTEIN"/>
    <property type="match status" value="1"/>
</dbReference>
<comment type="caution">
    <text evidence="3">The sequence shown here is derived from an EMBL/GenBank/DDBJ whole genome shotgun (WGS) entry which is preliminary data.</text>
</comment>
<sequence length="380" mass="43015">MAEPVRKPRISAASARSHTRRDAPRRGPGFPGFVRRLVMLVGVVVGSMIFKMITPPPGKVLNGPDGIKVTAPRIETRDGRYLAYREVGVRKERARHYIVHVHGYGGSRLDTIAIPAEVMNELSLYVVSFDRAGYGQSDPNPKRSLKSDVEDVEDLADGIGLRPKFYVIASSIGSYVGWGLLKYKPERLAGVAFTAPMVNYWWPGFPKSEMAKAWGSQRTGDKMSYMVAHYLPSFTFWYNMVQKRLPRSVLESEDGNLAFNERDQEAIKMLPTIIAPEHYKEATQQGTYESKAKDWIIMNSDWAFTPMSLENPFDIPVHIWQGSEDSLVPANLQRHVASSLPWVKYHELEGEGHLLDYYSGFPEKMVRTLQEDSNQKDFTL</sequence>